<reference evidence="1 2" key="1">
    <citation type="submission" date="2017-02" db="EMBL/GenBank/DDBJ databases">
        <title>Differentiating clades of botulinum-neurotoxin-producing Clostridia with a simple, multiplex PCR assay.</title>
        <authorList>
            <person name="Williamson C.H.D."/>
            <person name="Vazquez A."/>
            <person name="Hill K."/>
            <person name="Smith T.J."/>
            <person name="Nottingham R."/>
            <person name="Stone N.E."/>
            <person name="Sobek C.J."/>
            <person name="Cocking J.H."/>
            <person name="Fernandez R.A."/>
            <person name="Caballero P.A."/>
            <person name="Leiser O.P."/>
            <person name="Keim P."/>
            <person name="Sahl J.W."/>
        </authorList>
    </citation>
    <scope>NUCLEOTIDE SEQUENCE [LARGE SCALE GENOMIC DNA]</scope>
    <source>
        <strain evidence="1 2">CLS_DGF_0088_06</strain>
    </source>
</reference>
<evidence type="ECO:0008006" key="3">
    <source>
        <dbReference type="Google" id="ProtNLM"/>
    </source>
</evidence>
<dbReference type="RefSeq" id="WP_085333524.1">
    <property type="nucleotide sequence ID" value="NZ_MWJJ01000001.1"/>
</dbReference>
<sequence length="265" mass="31611">MRLEFPTKYEVDYPKENKKYYSQTYKKDIQRVLLEASKNYCMYCGKNLKIDSNFQFDIEHSIEKAGDEKNQKIDFLMHCKFNLSVACRSCNQIYKKRMIEKLKAEIIEKNINCSKLTCKTPCKEYLDIKKEYLNLNSIILQPMGVCFGENRQCKIEYDLLKHIFKPLIDEKTSVNEVNFIQEHISRFHLNREMFSECILEISEMIIVLIEEFGENISISSMIKVLSIQTYNNVIGEIYIKFIDHYFNDVKQLYEFCKLMIVIDYI</sequence>
<evidence type="ECO:0000313" key="2">
    <source>
        <dbReference type="Proteomes" id="UP000193911"/>
    </source>
</evidence>
<dbReference type="Gene3D" id="1.10.30.50">
    <property type="match status" value="1"/>
</dbReference>
<gene>
    <name evidence="1" type="ORF">B2H94_09920</name>
</gene>
<accession>A0ABD6S0S4</accession>
<organism evidence="1 2">
    <name type="scientific">Clostridium sporogenes</name>
    <dbReference type="NCBI Taxonomy" id="1509"/>
    <lineage>
        <taxon>Bacteria</taxon>
        <taxon>Bacillati</taxon>
        <taxon>Bacillota</taxon>
        <taxon>Clostridia</taxon>
        <taxon>Eubacteriales</taxon>
        <taxon>Clostridiaceae</taxon>
        <taxon>Clostridium</taxon>
    </lineage>
</organism>
<proteinExistence type="predicted"/>
<protein>
    <recommendedName>
        <fullName evidence="3">HNH endonuclease</fullName>
    </recommendedName>
</protein>
<name>A0ABD6S0S4_CLOSG</name>
<dbReference type="AlphaFoldDB" id="A0ABD6S0S4"/>
<comment type="caution">
    <text evidence="1">The sequence shown here is derived from an EMBL/GenBank/DDBJ whole genome shotgun (WGS) entry which is preliminary data.</text>
</comment>
<dbReference type="Proteomes" id="UP000193911">
    <property type="component" value="Unassembled WGS sequence"/>
</dbReference>
<dbReference type="EMBL" id="MWJJ01000001">
    <property type="protein sequence ID" value="OSB19389.1"/>
    <property type="molecule type" value="Genomic_DNA"/>
</dbReference>
<evidence type="ECO:0000313" key="1">
    <source>
        <dbReference type="EMBL" id="OSB19389.1"/>
    </source>
</evidence>